<feature type="compositionally biased region" description="Low complexity" evidence="1">
    <location>
        <begin position="419"/>
        <end position="428"/>
    </location>
</feature>
<dbReference type="EMBL" id="KL198099">
    <property type="protein sequence ID" value="KDQ07846.1"/>
    <property type="molecule type" value="Genomic_DNA"/>
</dbReference>
<dbReference type="AlphaFoldDB" id="A0A067M8F7"/>
<sequence>MSDQHIIRRNPLKVRKRQSRPYATQKAKEAVSQAKRADIRQAAHEIRVDKHQKIAKLAQDKGITVNRAKQELGYLSALEKKTRTSNKFNVFMCWKVNQINDGMDTDVAKSPEYQAEYEKMPEVQLKEIVAEHDKWREREALGKRTRTKEQSSDVVGTHKRIKDSVEYLILMHRFPDTYSELFLSSFQLENLAARSNEHAILISASANRDATLCPSYFTTAGPAHRFLHEHYGIELDEMAQEFYLYLQGGVALNNTKRLEKARSTVRRHIDNGLNELLIQPTRMEYSRYEDLIVVRHGVILWGYPLPGTPVNPDNIVSLRSLERIIEVFETGECHWDLATPNEVTAAGDSSSASGKKRKTRSDAGLTRKDPSEQPAGKTTKKRKADTSEGTAGKATKKRKVNTSGGTAEKATKKRKVNKSAASNSAGGEDASEGAGH</sequence>
<accession>A0A067M8F7</accession>
<evidence type="ECO:0000256" key="1">
    <source>
        <dbReference type="SAM" id="MobiDB-lite"/>
    </source>
</evidence>
<feature type="compositionally biased region" description="Basic residues" evidence="1">
    <location>
        <begin position="7"/>
        <end position="19"/>
    </location>
</feature>
<organism evidence="2 3">
    <name type="scientific">Botryobasidium botryosum (strain FD-172 SS1)</name>
    <dbReference type="NCBI Taxonomy" id="930990"/>
    <lineage>
        <taxon>Eukaryota</taxon>
        <taxon>Fungi</taxon>
        <taxon>Dikarya</taxon>
        <taxon>Basidiomycota</taxon>
        <taxon>Agaricomycotina</taxon>
        <taxon>Agaricomycetes</taxon>
        <taxon>Cantharellales</taxon>
        <taxon>Botryobasidiaceae</taxon>
        <taxon>Botryobasidium</taxon>
    </lineage>
</organism>
<feature type="region of interest" description="Disordered" evidence="1">
    <location>
        <begin position="1"/>
        <end position="34"/>
    </location>
</feature>
<dbReference type="Proteomes" id="UP000027195">
    <property type="component" value="Unassembled WGS sequence"/>
</dbReference>
<gene>
    <name evidence="2" type="ORF">BOTBODRAFT_48523</name>
</gene>
<feature type="region of interest" description="Disordered" evidence="1">
    <location>
        <begin position="339"/>
        <end position="436"/>
    </location>
</feature>
<dbReference type="OrthoDB" id="3253416at2759"/>
<proteinExistence type="predicted"/>
<dbReference type="STRING" id="930990.A0A067M8F7"/>
<dbReference type="InParanoid" id="A0A067M8F7"/>
<protein>
    <submittedName>
        <fullName evidence="2">Uncharacterized protein</fullName>
    </submittedName>
</protein>
<name>A0A067M8F7_BOTB1</name>
<evidence type="ECO:0000313" key="2">
    <source>
        <dbReference type="EMBL" id="KDQ07846.1"/>
    </source>
</evidence>
<dbReference type="HOGENOM" id="CLU_628484_0_0_1"/>
<keyword evidence="3" id="KW-1185">Reference proteome</keyword>
<reference evidence="3" key="1">
    <citation type="journal article" date="2014" name="Proc. Natl. Acad. Sci. U.S.A.">
        <title>Extensive sampling of basidiomycete genomes demonstrates inadequacy of the white-rot/brown-rot paradigm for wood decay fungi.</title>
        <authorList>
            <person name="Riley R."/>
            <person name="Salamov A.A."/>
            <person name="Brown D.W."/>
            <person name="Nagy L.G."/>
            <person name="Floudas D."/>
            <person name="Held B.W."/>
            <person name="Levasseur A."/>
            <person name="Lombard V."/>
            <person name="Morin E."/>
            <person name="Otillar R."/>
            <person name="Lindquist E.A."/>
            <person name="Sun H."/>
            <person name="LaButti K.M."/>
            <person name="Schmutz J."/>
            <person name="Jabbour D."/>
            <person name="Luo H."/>
            <person name="Baker S.E."/>
            <person name="Pisabarro A.G."/>
            <person name="Walton J.D."/>
            <person name="Blanchette R.A."/>
            <person name="Henrissat B."/>
            <person name="Martin F."/>
            <person name="Cullen D."/>
            <person name="Hibbett D.S."/>
            <person name="Grigoriev I.V."/>
        </authorList>
    </citation>
    <scope>NUCLEOTIDE SEQUENCE [LARGE SCALE GENOMIC DNA]</scope>
    <source>
        <strain evidence="3">FD-172 SS1</strain>
    </source>
</reference>
<evidence type="ECO:0000313" key="3">
    <source>
        <dbReference type="Proteomes" id="UP000027195"/>
    </source>
</evidence>